<feature type="binding site" evidence="14">
    <location>
        <position position="196"/>
    </location>
    <ligand>
        <name>Ca(2+)</name>
        <dbReference type="ChEBI" id="CHEBI:29108"/>
        <label>3</label>
    </ligand>
</feature>
<dbReference type="AlphaFoldDB" id="A0A6P4XPD3"/>
<dbReference type="Gene3D" id="2.110.10.10">
    <property type="entry name" value="Hemopexin-like domain"/>
    <property type="match status" value="1"/>
</dbReference>
<dbReference type="RefSeq" id="XP_019613928.1">
    <property type="nucleotide sequence ID" value="XM_019758369.1"/>
</dbReference>
<feature type="domain" description="Peptidase metallopeptidase" evidence="20">
    <location>
        <begin position="126"/>
        <end position="282"/>
    </location>
</feature>
<feature type="region of interest" description="Disordered" evidence="18">
    <location>
        <begin position="280"/>
        <end position="340"/>
    </location>
</feature>
<dbReference type="InterPro" id="IPR018487">
    <property type="entry name" value="Hemopexin-like_repeat"/>
</dbReference>
<evidence type="ECO:0000256" key="2">
    <source>
        <dbReference type="ARBA" id="ARBA00022670"/>
    </source>
</evidence>
<comment type="cofactor">
    <cofactor evidence="14">
        <name>Zn(2+)</name>
        <dbReference type="ChEBI" id="CHEBI:29105"/>
    </cofactor>
    <text evidence="14">Binds 2 Zn(2+) ions per subunit.</text>
</comment>
<evidence type="ECO:0000256" key="9">
    <source>
        <dbReference type="ARBA" id="ARBA00023049"/>
    </source>
</evidence>
<feature type="binding site" evidence="14">
    <location>
        <position position="432"/>
    </location>
    <ligand>
        <name>Ca(2+)</name>
        <dbReference type="ChEBI" id="CHEBI:29108"/>
        <label>5</label>
    </ligand>
</feature>
<evidence type="ECO:0000256" key="12">
    <source>
        <dbReference type="PIRSR" id="PIRSR001191-1"/>
    </source>
</evidence>
<evidence type="ECO:0000313" key="22">
    <source>
        <dbReference type="RefSeq" id="XP_019613928.1"/>
    </source>
</evidence>
<evidence type="ECO:0000259" key="20">
    <source>
        <dbReference type="SMART" id="SM00235"/>
    </source>
</evidence>
<evidence type="ECO:0000256" key="17">
    <source>
        <dbReference type="PROSITE-ProRule" id="PRU01011"/>
    </source>
</evidence>
<reference evidence="22" key="1">
    <citation type="submission" date="2025-08" db="UniProtKB">
        <authorList>
            <consortium name="RefSeq"/>
        </authorList>
    </citation>
    <scope>IDENTIFICATION</scope>
    <source>
        <tissue evidence="22">Gonad</tissue>
    </source>
</reference>
<dbReference type="InterPro" id="IPR036365">
    <property type="entry name" value="PGBD-like_sf"/>
</dbReference>
<dbReference type="CDD" id="cd04278">
    <property type="entry name" value="ZnMc_MMP"/>
    <property type="match status" value="1"/>
</dbReference>
<feature type="modified residue" description="Phosphotyrosine; by PKDCC" evidence="15">
    <location>
        <position position="416"/>
    </location>
</feature>
<dbReference type="InterPro" id="IPR000585">
    <property type="entry name" value="Hemopexin-like_dom"/>
</dbReference>
<dbReference type="InterPro" id="IPR001818">
    <property type="entry name" value="Pept_M10_metallopeptidase"/>
</dbReference>
<feature type="binding site" evidence="14">
    <location>
        <position position="219"/>
    </location>
    <ligand>
        <name>Ca(2+)</name>
        <dbReference type="ChEBI" id="CHEBI:29108"/>
        <label>1</label>
    </ligand>
</feature>
<organism evidence="21 22">
    <name type="scientific">Branchiostoma belcheri</name>
    <name type="common">Amphioxus</name>
    <dbReference type="NCBI Taxonomy" id="7741"/>
    <lineage>
        <taxon>Eukaryota</taxon>
        <taxon>Metazoa</taxon>
        <taxon>Chordata</taxon>
        <taxon>Cephalochordata</taxon>
        <taxon>Leptocardii</taxon>
        <taxon>Amphioxiformes</taxon>
        <taxon>Branchiostomatidae</taxon>
        <taxon>Branchiostoma</taxon>
    </lineage>
</organism>
<feature type="repeat" description="Hemopexin" evidence="17">
    <location>
        <begin position="381"/>
        <end position="425"/>
    </location>
</feature>
<evidence type="ECO:0000256" key="6">
    <source>
        <dbReference type="ARBA" id="ARBA00022801"/>
    </source>
</evidence>
<dbReference type="Pfam" id="PF00045">
    <property type="entry name" value="Hemopexin"/>
    <property type="match status" value="4"/>
</dbReference>
<feature type="binding site" evidence="14">
    <location>
        <position position="214"/>
    </location>
    <ligand>
        <name>Zn(2+)</name>
        <dbReference type="ChEBI" id="CHEBI:29105"/>
        <label>1</label>
    </ligand>
</feature>
<keyword evidence="2" id="KW-0645">Protease</keyword>
<comment type="cofactor">
    <cofactor evidence="14">
        <name>Ca(2+)</name>
        <dbReference type="ChEBI" id="CHEBI:29108"/>
    </cofactor>
    <text evidence="14">Can bind about 5 Ca(2+) ions per subunit.</text>
</comment>
<dbReference type="PRINTS" id="PR00138">
    <property type="entry name" value="MATRIXIN"/>
</dbReference>
<keyword evidence="7 13" id="KW-0862">Zinc</keyword>
<feature type="binding site" evidence="14">
    <location>
        <position position="204"/>
    </location>
    <ligand>
        <name>Zn(2+)</name>
        <dbReference type="ChEBI" id="CHEBI:29105"/>
        <label>1</label>
    </ligand>
</feature>
<evidence type="ECO:0000256" key="8">
    <source>
        <dbReference type="ARBA" id="ARBA00022837"/>
    </source>
</evidence>
<evidence type="ECO:0000256" key="1">
    <source>
        <dbReference type="ARBA" id="ARBA00010370"/>
    </source>
</evidence>
<keyword evidence="3 13" id="KW-0479">Metal-binding</keyword>
<dbReference type="GO" id="GO:0030574">
    <property type="term" value="P:collagen catabolic process"/>
    <property type="evidence" value="ECO:0007669"/>
    <property type="project" value="TreeGrafter"/>
</dbReference>
<feature type="binding site" evidence="14">
    <location>
        <position position="191"/>
    </location>
    <ligand>
        <name>Zn(2+)</name>
        <dbReference type="ChEBI" id="CHEBI:29105"/>
        <label>1</label>
    </ligand>
</feature>
<dbReference type="GO" id="GO:0008270">
    <property type="term" value="F:zinc ion binding"/>
    <property type="evidence" value="ECO:0007669"/>
    <property type="project" value="InterPro"/>
</dbReference>
<dbReference type="GO" id="GO:0004222">
    <property type="term" value="F:metalloendopeptidase activity"/>
    <property type="evidence" value="ECO:0007669"/>
    <property type="project" value="InterPro"/>
</dbReference>
<keyword evidence="21" id="KW-1185">Reference proteome</keyword>
<dbReference type="PANTHER" id="PTHR10201:SF294">
    <property type="entry name" value="MATRIX METALLOPROTEINASE 16"/>
    <property type="match status" value="1"/>
</dbReference>
<keyword evidence="9" id="KW-0482">Metalloprotease</keyword>
<feature type="repeat" description="Hemopexin" evidence="17">
    <location>
        <begin position="331"/>
        <end position="380"/>
    </location>
</feature>
<feature type="binding site" evidence="14">
    <location>
        <position position="216"/>
    </location>
    <ligand>
        <name>Ca(2+)</name>
        <dbReference type="ChEBI" id="CHEBI:29108"/>
        <label>3</label>
    </ligand>
</feature>
<dbReference type="InterPro" id="IPR024079">
    <property type="entry name" value="MetalloPept_cat_dom_sf"/>
</dbReference>
<dbReference type="InterPro" id="IPR006026">
    <property type="entry name" value="Peptidase_Metallo"/>
</dbReference>
<keyword evidence="10" id="KW-0865">Zymogen</keyword>
<dbReference type="InterPro" id="IPR021190">
    <property type="entry name" value="Pept_M10A"/>
</dbReference>
<proteinExistence type="inferred from homology"/>
<keyword evidence="4 19" id="KW-0732">Signal</keyword>
<dbReference type="CDD" id="cd00094">
    <property type="entry name" value="HX"/>
    <property type="match status" value="1"/>
</dbReference>
<accession>A0A6P4XPD3</accession>
<keyword evidence="6" id="KW-0378">Hydrolase</keyword>
<dbReference type="Gene3D" id="3.40.390.10">
    <property type="entry name" value="Collagenase (Catalytic Domain)"/>
    <property type="match status" value="1"/>
</dbReference>
<feature type="binding site" evidence="14">
    <location>
        <position position="219"/>
    </location>
    <ligand>
        <name>Ca(2+)</name>
        <dbReference type="ChEBI" id="CHEBI:29108"/>
        <label>3</label>
    </ligand>
</feature>
<gene>
    <name evidence="22" type="primary">LOC109461895</name>
</gene>
<feature type="binding site" evidence="14">
    <location>
        <position position="189"/>
    </location>
    <ligand>
        <name>Zn(2+)</name>
        <dbReference type="ChEBI" id="CHEBI:29105"/>
        <label>1</label>
    </ligand>
</feature>
<feature type="binding site" evidence="14">
    <location>
        <position position="341"/>
    </location>
    <ligand>
        <name>Ca(2+)</name>
        <dbReference type="ChEBI" id="CHEBI:29108"/>
        <label>5</label>
    </ligand>
</feature>
<feature type="binding site" evidence="14">
    <location>
        <position position="255"/>
    </location>
    <ligand>
        <name>Zn(2+)</name>
        <dbReference type="ChEBI" id="CHEBI:29105"/>
        <label>2</label>
        <note>catalytic</note>
    </ligand>
</feature>
<dbReference type="FunFam" id="2.110.10.10:FF:000007">
    <property type="entry name" value="stromelysin-3 isoform X2"/>
    <property type="match status" value="1"/>
</dbReference>
<feature type="binding site" evidence="13">
    <location>
        <position position="237"/>
    </location>
    <ligand>
        <name>Zn(2+)</name>
        <dbReference type="ChEBI" id="CHEBI:29105"/>
        <label>2</label>
        <note>catalytic</note>
    </ligand>
</feature>
<evidence type="ECO:0000256" key="13">
    <source>
        <dbReference type="PIRSR" id="PIRSR001191-2"/>
    </source>
</evidence>
<dbReference type="OrthoDB" id="406838at2759"/>
<feature type="compositionally biased region" description="Basic residues" evidence="18">
    <location>
        <begin position="548"/>
        <end position="563"/>
    </location>
</feature>
<evidence type="ECO:0000256" key="15">
    <source>
        <dbReference type="PIRSR" id="PIRSR621190-4"/>
    </source>
</evidence>
<feature type="binding site" evidence="14">
    <location>
        <position position="197"/>
    </location>
    <ligand>
        <name>Ca(2+)</name>
        <dbReference type="ChEBI" id="CHEBI:29108"/>
        <label>3</label>
    </ligand>
</feature>
<dbReference type="PROSITE" id="PS00024">
    <property type="entry name" value="HEMOPEXIN"/>
    <property type="match status" value="1"/>
</dbReference>
<feature type="short sequence motif" description="Cysteine switch" evidence="16">
    <location>
        <begin position="95"/>
        <end position="102"/>
    </location>
</feature>
<dbReference type="SUPFAM" id="SSF50923">
    <property type="entry name" value="Hemopexin-like domain"/>
    <property type="match status" value="1"/>
</dbReference>
<dbReference type="InterPro" id="IPR033739">
    <property type="entry name" value="M10A_MMP"/>
</dbReference>
<evidence type="ECO:0000256" key="7">
    <source>
        <dbReference type="ARBA" id="ARBA00022833"/>
    </source>
</evidence>
<dbReference type="PROSITE" id="PS51642">
    <property type="entry name" value="HEMOPEXIN_2"/>
    <property type="match status" value="4"/>
</dbReference>
<feature type="signal peptide" evidence="19">
    <location>
        <begin position="1"/>
        <end position="23"/>
    </location>
</feature>
<feature type="binding site" description="in inhibited form" evidence="14">
    <location>
        <position position="97"/>
    </location>
    <ligand>
        <name>Zn(2+)</name>
        <dbReference type="ChEBI" id="CHEBI:29105"/>
        <label>2</label>
        <note>catalytic</note>
    </ligand>
</feature>
<dbReference type="InterPro" id="IPR002477">
    <property type="entry name" value="Peptidoglycan-bd-like"/>
</dbReference>
<dbReference type="Pfam" id="PF01471">
    <property type="entry name" value="PG_binding_1"/>
    <property type="match status" value="1"/>
</dbReference>
<dbReference type="SUPFAM" id="SSF47090">
    <property type="entry name" value="PGBD-like"/>
    <property type="match status" value="1"/>
</dbReference>
<evidence type="ECO:0000256" key="11">
    <source>
        <dbReference type="ARBA" id="ARBA00023157"/>
    </source>
</evidence>
<feature type="repeat" description="Hemopexin" evidence="17">
    <location>
        <begin position="475"/>
        <end position="522"/>
    </location>
</feature>
<feature type="binding site" evidence="14">
    <location>
        <position position="145"/>
    </location>
    <ligand>
        <name>Ca(2+)</name>
        <dbReference type="ChEBI" id="CHEBI:29108"/>
        <label>1</label>
    </ligand>
</feature>
<dbReference type="GO" id="GO:0006508">
    <property type="term" value="P:proteolysis"/>
    <property type="evidence" value="ECO:0007669"/>
    <property type="project" value="UniProtKB-KW"/>
</dbReference>
<evidence type="ECO:0000256" key="19">
    <source>
        <dbReference type="SAM" id="SignalP"/>
    </source>
</evidence>
<evidence type="ECO:0000256" key="10">
    <source>
        <dbReference type="ARBA" id="ARBA00023145"/>
    </source>
</evidence>
<feature type="binding site" evidence="14">
    <location>
        <position position="479"/>
    </location>
    <ligand>
        <name>Ca(2+)</name>
        <dbReference type="ChEBI" id="CHEBI:29108"/>
        <label>4</label>
    </ligand>
</feature>
<dbReference type="InterPro" id="IPR036375">
    <property type="entry name" value="Hemopexin-like_dom_sf"/>
</dbReference>
<sequence>MAKLASWAVLVLVAVLTRDGGNAAPVTERVTNFSQKDDPLSYLVQFGYVEKPADGRLSSIRQGSLTQAVRDFQRFAQLPETGVLDDRTVDMMRKPRCGVRDVTPAERLRRDTGFQITRSKRYAFAGDYRWNKNDLTYRIWNYTPDLSPSQVREAIRRGFQVWSDVTPLRFRETTSSNADINIQFSRFDHRDGYPFDGRGGTLAHAFYPEDGRTHFDEDEQWTDGTYQGTNLFIVTAHEIGHALGLAHSSYPGALMAPFYQGYDPSFKLPVDDTRGIQQLYGMPDVSRPQPPVRPDPPRPEPPVRPDPPRPEPPVRPEPPRPGPPKPRPEVPDTCSSDFGAISMGPDGLTYAFKDKYMWRINDYGVERGYPKPTRDQWPKLPRGIQAAAYSRWSSRMYFFKGDRYWRYYGYQLEYGYPKHIAGTGLPKNPNAAFVWGANGKIYIFKSNRYYRFNEYTGRVDPGYPKRIRQAWGGVPDRIDAALQWRNGKTYFFKGDSYWRYDDNARKVESGYPRSKALAWMGCGNRAIPDKLTVPSATAQRVPAGTAPRPRHRMRKNRGQRMAP</sequence>
<dbReference type="InterPro" id="IPR018486">
    <property type="entry name" value="Hemopexin_CS"/>
</dbReference>
<feature type="binding site" evidence="14">
    <location>
        <position position="387"/>
    </location>
    <ligand>
        <name>Ca(2+)</name>
        <dbReference type="ChEBI" id="CHEBI:29108"/>
        <label>5</label>
    </ligand>
</feature>
<dbReference type="Proteomes" id="UP000515135">
    <property type="component" value="Unplaced"/>
</dbReference>
<dbReference type="SUPFAM" id="SSF55486">
    <property type="entry name" value="Metalloproteases ('zincins'), catalytic domain"/>
    <property type="match status" value="1"/>
</dbReference>
<dbReference type="GO" id="GO:0030198">
    <property type="term" value="P:extracellular matrix organization"/>
    <property type="evidence" value="ECO:0007669"/>
    <property type="project" value="TreeGrafter"/>
</dbReference>
<dbReference type="SMART" id="SM00120">
    <property type="entry name" value="HX"/>
    <property type="match status" value="4"/>
</dbReference>
<dbReference type="GO" id="GO:0005615">
    <property type="term" value="C:extracellular space"/>
    <property type="evidence" value="ECO:0007669"/>
    <property type="project" value="TreeGrafter"/>
</dbReference>
<comment type="similarity">
    <text evidence="1">Belongs to the peptidase M10A family.</text>
</comment>
<feature type="binding site" evidence="13">
    <location>
        <position position="247"/>
    </location>
    <ligand>
        <name>Zn(2+)</name>
        <dbReference type="ChEBI" id="CHEBI:29105"/>
        <label>2</label>
        <note>catalytic</note>
    </ligand>
</feature>
<evidence type="ECO:0000313" key="21">
    <source>
        <dbReference type="Proteomes" id="UP000515135"/>
    </source>
</evidence>
<dbReference type="GeneID" id="109461895"/>
<feature type="binding site" evidence="13">
    <location>
        <position position="241"/>
    </location>
    <ligand>
        <name>Zn(2+)</name>
        <dbReference type="ChEBI" id="CHEBI:29105"/>
        <label>2</label>
        <note>catalytic</note>
    </ligand>
</feature>
<evidence type="ECO:0000256" key="5">
    <source>
        <dbReference type="ARBA" id="ARBA00022737"/>
    </source>
</evidence>
<dbReference type="SMART" id="SM00235">
    <property type="entry name" value="ZnMc"/>
    <property type="match status" value="1"/>
</dbReference>
<evidence type="ECO:0000256" key="16">
    <source>
        <dbReference type="PIRSR" id="PIRSR621190-5"/>
    </source>
</evidence>
<name>A0A6P4XPD3_BRABE</name>
<evidence type="ECO:0000256" key="18">
    <source>
        <dbReference type="SAM" id="MobiDB-lite"/>
    </source>
</evidence>
<dbReference type="KEGG" id="bbel:109461895"/>
<keyword evidence="8 14" id="KW-0106">Calcium</keyword>
<feature type="region of interest" description="Disordered" evidence="18">
    <location>
        <begin position="534"/>
        <end position="563"/>
    </location>
</feature>
<evidence type="ECO:0000256" key="3">
    <source>
        <dbReference type="ARBA" id="ARBA00022723"/>
    </source>
</evidence>
<feature type="active site" evidence="12">
    <location>
        <position position="238"/>
    </location>
</feature>
<dbReference type="PANTHER" id="PTHR10201">
    <property type="entry name" value="MATRIX METALLOPROTEINASE"/>
    <property type="match status" value="1"/>
</dbReference>
<dbReference type="PIRSF" id="PIRSF001191">
    <property type="entry name" value="Peptidase_M10A_matrix"/>
    <property type="match status" value="1"/>
</dbReference>
<dbReference type="FunFam" id="3.40.390.10:FF:000022">
    <property type="entry name" value="Matrix metalloproteinase 1, isoform C"/>
    <property type="match status" value="1"/>
</dbReference>
<feature type="compositionally biased region" description="Basic and acidic residues" evidence="18">
    <location>
        <begin position="295"/>
        <end position="318"/>
    </location>
</feature>
<feature type="binding site" evidence="14">
    <location>
        <position position="179"/>
    </location>
    <ligand>
        <name>Ca(2+)</name>
        <dbReference type="ChEBI" id="CHEBI:29108"/>
        <label>2</label>
    </ligand>
</feature>
<dbReference type="GO" id="GO:0031012">
    <property type="term" value="C:extracellular matrix"/>
    <property type="evidence" value="ECO:0007669"/>
    <property type="project" value="InterPro"/>
</dbReference>
<feature type="chain" id="PRO_5028204461" evidence="19">
    <location>
        <begin position="24"/>
        <end position="563"/>
    </location>
</feature>
<protein>
    <submittedName>
        <fullName evidence="22">Matrix metalloproteinase-19-like</fullName>
    </submittedName>
</protein>
<keyword evidence="5" id="KW-0677">Repeat</keyword>
<evidence type="ECO:0000256" key="4">
    <source>
        <dbReference type="ARBA" id="ARBA00022729"/>
    </source>
</evidence>
<feature type="repeat" description="Hemopexin" evidence="17">
    <location>
        <begin position="426"/>
        <end position="474"/>
    </location>
</feature>
<dbReference type="Pfam" id="PF00413">
    <property type="entry name" value="Peptidase_M10"/>
    <property type="match status" value="1"/>
</dbReference>
<keyword evidence="11" id="KW-1015">Disulfide bond</keyword>
<evidence type="ECO:0000256" key="14">
    <source>
        <dbReference type="PIRSR" id="PIRSR621190-2"/>
    </source>
</evidence>